<dbReference type="Gene3D" id="2.40.10.350">
    <property type="entry name" value="Rod shape-determining protein MreC, domain 2"/>
    <property type="match status" value="1"/>
</dbReference>
<accession>A0A116LSM8</accession>
<proteinExistence type="inferred from homology"/>
<dbReference type="NCBIfam" id="TIGR00219">
    <property type="entry name" value="mreC"/>
    <property type="match status" value="1"/>
</dbReference>
<evidence type="ECO:0000256" key="1">
    <source>
        <dbReference type="ARBA" id="ARBA00009369"/>
    </source>
</evidence>
<dbReference type="InterPro" id="IPR007221">
    <property type="entry name" value="MreC"/>
</dbReference>
<evidence type="ECO:0000256" key="4">
    <source>
        <dbReference type="ARBA" id="ARBA00032089"/>
    </source>
</evidence>
<evidence type="ECO:0000256" key="6">
    <source>
        <dbReference type="SAM" id="Coils"/>
    </source>
</evidence>
<feature type="domain" description="Rod shape-determining protein MreC beta-barrel core" evidence="8">
    <location>
        <begin position="123"/>
        <end position="272"/>
    </location>
</feature>
<dbReference type="EMBL" id="FIHD01000036">
    <property type="protein sequence ID" value="CYV08870.1"/>
    <property type="molecule type" value="Genomic_DNA"/>
</dbReference>
<comment type="similarity">
    <text evidence="1 5">Belongs to the MreC family.</text>
</comment>
<sequence length="276" mass="29490">MDKFSRLIVVSSIFVVVSLSLLFITVQNGVQIPVISDGINSTISTINGIFAKPVQFFSAQKDGIIELLDAYNENKELKQTIASLETQVAEVETLQKENDSLRQNLGISQQFTDKTIVSALVSVRTPVSWDNQLTISVGSNQGIVSDMLVMSDGGLIGIITDVYPNAADVKLLSKSDNFTKIPVRLSVNDEAIYGILSGYDTDTNSFIVSQLNSTADIPEGSNVVTSDLAGTIPANLQVGKVTSVKTSSGTTNKEIFVTPTASFSNIYSVLIVGNVG</sequence>
<feature type="transmembrane region" description="Helical" evidence="7">
    <location>
        <begin position="7"/>
        <end position="26"/>
    </location>
</feature>
<dbReference type="InterPro" id="IPR042177">
    <property type="entry name" value="Cell/Rod_1"/>
</dbReference>
<evidence type="ECO:0000256" key="7">
    <source>
        <dbReference type="SAM" id="Phobius"/>
    </source>
</evidence>
<feature type="coiled-coil region" evidence="6">
    <location>
        <begin position="67"/>
        <end position="104"/>
    </location>
</feature>
<dbReference type="AlphaFoldDB" id="A0A116LSM8"/>
<dbReference type="GO" id="GO:0005886">
    <property type="term" value="C:plasma membrane"/>
    <property type="evidence" value="ECO:0007669"/>
    <property type="project" value="TreeGrafter"/>
</dbReference>
<evidence type="ECO:0000256" key="5">
    <source>
        <dbReference type="PIRNR" id="PIRNR038471"/>
    </source>
</evidence>
<evidence type="ECO:0000313" key="9">
    <source>
        <dbReference type="EMBL" id="CYV08870.1"/>
    </source>
</evidence>
<evidence type="ECO:0000256" key="3">
    <source>
        <dbReference type="ARBA" id="ARBA00022960"/>
    </source>
</evidence>
<reference evidence="9 10" key="1">
    <citation type="submission" date="2016-02" db="EMBL/GenBank/DDBJ databases">
        <authorList>
            <consortium name="Pathogen Informatics"/>
        </authorList>
    </citation>
    <scope>NUCLEOTIDE SEQUENCE [LARGE SCALE GENOMIC DNA]</scope>
    <source>
        <strain evidence="9 10">LSS54</strain>
    </source>
</reference>
<keyword evidence="6" id="KW-0175">Coiled coil</keyword>
<organism evidence="9 10">
    <name type="scientific">Streptococcus suis</name>
    <dbReference type="NCBI Taxonomy" id="1307"/>
    <lineage>
        <taxon>Bacteria</taxon>
        <taxon>Bacillati</taxon>
        <taxon>Bacillota</taxon>
        <taxon>Bacilli</taxon>
        <taxon>Lactobacillales</taxon>
        <taxon>Streptococcaceae</taxon>
        <taxon>Streptococcus</taxon>
    </lineage>
</organism>
<dbReference type="InterPro" id="IPR042175">
    <property type="entry name" value="Cell/Rod_MreC_2"/>
</dbReference>
<dbReference type="Pfam" id="PF04085">
    <property type="entry name" value="MreC"/>
    <property type="match status" value="1"/>
</dbReference>
<keyword evidence="7" id="KW-1133">Transmembrane helix</keyword>
<keyword evidence="7" id="KW-0812">Transmembrane</keyword>
<dbReference type="InterPro" id="IPR055342">
    <property type="entry name" value="MreC_beta-barrel_core"/>
</dbReference>
<dbReference type="Proteomes" id="UP000073494">
    <property type="component" value="Unassembled WGS sequence"/>
</dbReference>
<comment type="function">
    <text evidence="5">Involved in formation and maintenance of cell shape.</text>
</comment>
<dbReference type="PANTHER" id="PTHR34138">
    <property type="entry name" value="CELL SHAPE-DETERMINING PROTEIN MREC"/>
    <property type="match status" value="1"/>
</dbReference>
<evidence type="ECO:0000256" key="2">
    <source>
        <dbReference type="ARBA" id="ARBA00013855"/>
    </source>
</evidence>
<dbReference type="GO" id="GO:0008360">
    <property type="term" value="P:regulation of cell shape"/>
    <property type="evidence" value="ECO:0007669"/>
    <property type="project" value="UniProtKB-KW"/>
</dbReference>
<evidence type="ECO:0000259" key="8">
    <source>
        <dbReference type="Pfam" id="PF04085"/>
    </source>
</evidence>
<dbReference type="PIRSF" id="PIRSF038471">
    <property type="entry name" value="MreC"/>
    <property type="match status" value="1"/>
</dbReference>
<dbReference type="RefSeq" id="WP_044773771.1">
    <property type="nucleotide sequence ID" value="NZ_CEFG01000008.1"/>
</dbReference>
<evidence type="ECO:0000313" key="10">
    <source>
        <dbReference type="Proteomes" id="UP000073494"/>
    </source>
</evidence>
<keyword evidence="7" id="KW-0472">Membrane</keyword>
<gene>
    <name evidence="9" type="ORF">ERS132416_01776</name>
</gene>
<dbReference type="Gene3D" id="2.40.10.340">
    <property type="entry name" value="Rod shape-determining protein MreC, domain 1"/>
    <property type="match status" value="1"/>
</dbReference>
<keyword evidence="3 5" id="KW-0133">Cell shape</keyword>
<protein>
    <recommendedName>
        <fullName evidence="2 5">Cell shape-determining protein MreC</fullName>
    </recommendedName>
    <alternativeName>
        <fullName evidence="4 5">Cell shape protein MreC</fullName>
    </alternativeName>
</protein>
<name>A0A116LSM8_STRSU</name>
<dbReference type="PANTHER" id="PTHR34138:SF1">
    <property type="entry name" value="CELL SHAPE-DETERMINING PROTEIN MREC"/>
    <property type="match status" value="1"/>
</dbReference>